<dbReference type="InterPro" id="IPR001107">
    <property type="entry name" value="Band_7"/>
</dbReference>
<name>A0AAW1P5Q2_9CHLO</name>
<evidence type="ECO:0000313" key="10">
    <source>
        <dbReference type="Proteomes" id="UP001489004"/>
    </source>
</evidence>
<dbReference type="InterPro" id="IPR000163">
    <property type="entry name" value="Prohibitin"/>
</dbReference>
<dbReference type="CDD" id="cd03401">
    <property type="entry name" value="SPFH_prohibitin"/>
    <property type="match status" value="1"/>
</dbReference>
<comment type="caution">
    <text evidence="9">The sequence shown here is derived from an EMBL/GenBank/DDBJ whole genome shotgun (WGS) entry which is preliminary data.</text>
</comment>
<accession>A0AAW1P5Q2</accession>
<keyword evidence="4 7" id="KW-0999">Mitochondrion inner membrane</keyword>
<dbReference type="SMART" id="SM00244">
    <property type="entry name" value="PHB"/>
    <property type="match status" value="1"/>
</dbReference>
<keyword evidence="7" id="KW-0812">Transmembrane</keyword>
<dbReference type="AlphaFoldDB" id="A0AAW1P5Q2"/>
<evidence type="ECO:0000256" key="1">
    <source>
        <dbReference type="ARBA" id="ARBA00004140"/>
    </source>
</evidence>
<dbReference type="Gene3D" id="3.30.479.30">
    <property type="entry name" value="Band 7 domain"/>
    <property type="match status" value="1"/>
</dbReference>
<evidence type="ECO:0000256" key="5">
    <source>
        <dbReference type="ARBA" id="ARBA00023128"/>
    </source>
</evidence>
<dbReference type="PANTHER" id="PTHR23222">
    <property type="entry name" value="PROHIBITIN"/>
    <property type="match status" value="1"/>
</dbReference>
<dbReference type="EMBL" id="JALJOR010000016">
    <property type="protein sequence ID" value="KAK9805275.1"/>
    <property type="molecule type" value="Genomic_DNA"/>
</dbReference>
<comment type="subcellular location">
    <subcellularLocation>
        <location evidence="1">Mitochondrion inner membrane</location>
        <topology evidence="1">Single-pass type II membrane protein</topology>
    </subcellularLocation>
</comment>
<sequence length="282" mass="30846">MPPQWGWGYGVWALVWAAGVVGALVLATNCVSVPAGYAGIKDRFGVVDSKVLQAGLHVKNPLDAVWLASLQTQLQDSHQDVPTAEGLVVGLDVSVLFHLNSDPQALRSLYINTGKQYSDLLITPELRSAIRNRTSELSAKALYSTGRTGLADALQEELNQKLGPRGIVIEQVLLRSIKLPDELRTAIETKLKSEQESQRMEFVLSKEKQEAERKRIEAQGIADFQAIVTKGISRQLLEWKGIEATEKLADSKNAKVVIIGNPTNGLPLVFNEQEAGKRSSGR</sequence>
<protein>
    <recommendedName>
        <fullName evidence="7">Prohibitin</fullName>
    </recommendedName>
</protein>
<keyword evidence="5" id="KW-0496">Mitochondrion</keyword>
<gene>
    <name evidence="9" type="ORF">WJX72_010399</name>
</gene>
<reference evidence="9 10" key="1">
    <citation type="journal article" date="2024" name="Nat. Commun.">
        <title>Phylogenomics reveals the evolutionary origins of lichenization in chlorophyte algae.</title>
        <authorList>
            <person name="Puginier C."/>
            <person name="Libourel C."/>
            <person name="Otte J."/>
            <person name="Skaloud P."/>
            <person name="Haon M."/>
            <person name="Grisel S."/>
            <person name="Petersen M."/>
            <person name="Berrin J.G."/>
            <person name="Delaux P.M."/>
            <person name="Dal Grande F."/>
            <person name="Keller J."/>
        </authorList>
    </citation>
    <scope>NUCLEOTIDE SEQUENCE [LARGE SCALE GENOMIC DNA]</scope>
    <source>
        <strain evidence="9 10">SAG 2043</strain>
    </source>
</reference>
<feature type="transmembrane region" description="Helical" evidence="7">
    <location>
        <begin position="6"/>
        <end position="27"/>
    </location>
</feature>
<dbReference type="GO" id="GO:0007005">
    <property type="term" value="P:mitochondrion organization"/>
    <property type="evidence" value="ECO:0007669"/>
    <property type="project" value="TreeGrafter"/>
</dbReference>
<dbReference type="Proteomes" id="UP001489004">
    <property type="component" value="Unassembled WGS sequence"/>
</dbReference>
<keyword evidence="6 7" id="KW-0472">Membrane</keyword>
<dbReference type="Pfam" id="PF01145">
    <property type="entry name" value="Band_7"/>
    <property type="match status" value="1"/>
</dbReference>
<dbReference type="InterPro" id="IPR036013">
    <property type="entry name" value="Band_7/SPFH_dom_sf"/>
</dbReference>
<evidence type="ECO:0000256" key="7">
    <source>
        <dbReference type="RuleBase" id="RU366048"/>
    </source>
</evidence>
<comment type="similarity">
    <text evidence="2 7">Belongs to the prohibitin family.</text>
</comment>
<evidence type="ECO:0000313" key="9">
    <source>
        <dbReference type="EMBL" id="KAK9805275.1"/>
    </source>
</evidence>
<dbReference type="GO" id="GO:0005743">
    <property type="term" value="C:mitochondrial inner membrane"/>
    <property type="evidence" value="ECO:0007669"/>
    <property type="project" value="UniProtKB-SubCell"/>
</dbReference>
<dbReference type="PANTHER" id="PTHR23222:SF1">
    <property type="entry name" value="PROHIBITIN-2"/>
    <property type="match status" value="1"/>
</dbReference>
<comment type="subunit">
    <text evidence="3">Component of a prohibitin multimeric complex in mitochondrial membranes.</text>
</comment>
<evidence type="ECO:0000256" key="3">
    <source>
        <dbReference type="ARBA" id="ARBA00011786"/>
    </source>
</evidence>
<evidence type="ECO:0000256" key="6">
    <source>
        <dbReference type="ARBA" id="ARBA00023136"/>
    </source>
</evidence>
<evidence type="ECO:0000256" key="4">
    <source>
        <dbReference type="ARBA" id="ARBA00022792"/>
    </source>
</evidence>
<organism evidence="9 10">
    <name type="scientific">[Myrmecia] bisecta</name>
    <dbReference type="NCBI Taxonomy" id="41462"/>
    <lineage>
        <taxon>Eukaryota</taxon>
        <taxon>Viridiplantae</taxon>
        <taxon>Chlorophyta</taxon>
        <taxon>core chlorophytes</taxon>
        <taxon>Trebouxiophyceae</taxon>
        <taxon>Trebouxiales</taxon>
        <taxon>Trebouxiaceae</taxon>
        <taxon>Myrmecia</taxon>
    </lineage>
</organism>
<evidence type="ECO:0000256" key="2">
    <source>
        <dbReference type="ARBA" id="ARBA00009658"/>
    </source>
</evidence>
<keyword evidence="7" id="KW-1133">Transmembrane helix</keyword>
<proteinExistence type="inferred from homology"/>
<dbReference type="SUPFAM" id="SSF117892">
    <property type="entry name" value="Band 7/SPFH domain"/>
    <property type="match status" value="1"/>
</dbReference>
<evidence type="ECO:0000259" key="8">
    <source>
        <dbReference type="SMART" id="SM00244"/>
    </source>
</evidence>
<feature type="domain" description="Band 7" evidence="8">
    <location>
        <begin position="28"/>
        <end position="191"/>
    </location>
</feature>
<keyword evidence="10" id="KW-1185">Reference proteome</keyword>